<dbReference type="InterPro" id="IPR039104">
    <property type="entry name" value="6PGL"/>
</dbReference>
<evidence type="ECO:0000259" key="2">
    <source>
        <dbReference type="Pfam" id="PF01182"/>
    </source>
</evidence>
<dbReference type="Proteomes" id="UP001370490">
    <property type="component" value="Unassembled WGS sequence"/>
</dbReference>
<evidence type="ECO:0000313" key="3">
    <source>
        <dbReference type="EMBL" id="KAK6936640.1"/>
    </source>
</evidence>
<dbReference type="InterPro" id="IPR006148">
    <property type="entry name" value="Glc/Gal-6P_isomerase"/>
</dbReference>
<dbReference type="PANTHER" id="PTHR11054:SF22">
    <property type="entry name" value="6-PHOSPHOGLUCONOLACTONASE 3, CHLOROPLASTIC"/>
    <property type="match status" value="1"/>
</dbReference>
<protein>
    <submittedName>
        <fullName evidence="3">Glucosamine/galactosamine-6-phosphate isomerase</fullName>
    </submittedName>
</protein>
<dbReference type="AlphaFoldDB" id="A0AAN8VM20"/>
<feature type="domain" description="Glucosamine/galactosamine-6-phosphate isomerase" evidence="2">
    <location>
        <begin position="1"/>
        <end position="36"/>
    </location>
</feature>
<keyword evidence="4" id="KW-1185">Reference proteome</keyword>
<dbReference type="GO" id="GO:0016853">
    <property type="term" value="F:isomerase activity"/>
    <property type="evidence" value="ECO:0007669"/>
    <property type="project" value="UniProtKB-KW"/>
</dbReference>
<dbReference type="EMBL" id="JBAMMX010000007">
    <property type="protein sequence ID" value="KAK6936640.1"/>
    <property type="molecule type" value="Genomic_DNA"/>
</dbReference>
<evidence type="ECO:0000256" key="1">
    <source>
        <dbReference type="ARBA" id="ARBA00004959"/>
    </source>
</evidence>
<organism evidence="3 4">
    <name type="scientific">Dillenia turbinata</name>
    <dbReference type="NCBI Taxonomy" id="194707"/>
    <lineage>
        <taxon>Eukaryota</taxon>
        <taxon>Viridiplantae</taxon>
        <taxon>Streptophyta</taxon>
        <taxon>Embryophyta</taxon>
        <taxon>Tracheophyta</taxon>
        <taxon>Spermatophyta</taxon>
        <taxon>Magnoliopsida</taxon>
        <taxon>eudicotyledons</taxon>
        <taxon>Gunneridae</taxon>
        <taxon>Pentapetalae</taxon>
        <taxon>Dilleniales</taxon>
        <taxon>Dilleniaceae</taxon>
        <taxon>Dillenia</taxon>
    </lineage>
</organism>
<reference evidence="3 4" key="1">
    <citation type="submission" date="2023-12" db="EMBL/GenBank/DDBJ databases">
        <title>A high-quality genome assembly for Dillenia turbinata (Dilleniales).</title>
        <authorList>
            <person name="Chanderbali A."/>
        </authorList>
    </citation>
    <scope>NUCLEOTIDE SEQUENCE [LARGE SCALE GENOMIC DNA]</scope>
    <source>
        <strain evidence="3">LSX21</strain>
        <tissue evidence="3">Leaf</tissue>
    </source>
</reference>
<dbReference type="Pfam" id="PF01182">
    <property type="entry name" value="Glucosamine_iso"/>
    <property type="match status" value="1"/>
</dbReference>
<proteinExistence type="predicted"/>
<dbReference type="GO" id="GO:0005975">
    <property type="term" value="P:carbohydrate metabolic process"/>
    <property type="evidence" value="ECO:0007669"/>
    <property type="project" value="InterPro"/>
</dbReference>
<keyword evidence="3" id="KW-0413">Isomerase</keyword>
<dbReference type="SUPFAM" id="SSF100950">
    <property type="entry name" value="NagB/RpiA/CoA transferase-like"/>
    <property type="match status" value="1"/>
</dbReference>
<accession>A0AAN8VM20</accession>
<dbReference type="Gene3D" id="3.40.50.1360">
    <property type="match status" value="1"/>
</dbReference>
<evidence type="ECO:0000313" key="4">
    <source>
        <dbReference type="Proteomes" id="UP001370490"/>
    </source>
</evidence>
<dbReference type="InterPro" id="IPR037171">
    <property type="entry name" value="NagB/RpiA_transferase-like"/>
</dbReference>
<name>A0AAN8VM20_9MAGN</name>
<dbReference type="PANTHER" id="PTHR11054">
    <property type="entry name" value="6-PHOSPHOGLUCONOLACTONASE"/>
    <property type="match status" value="1"/>
</dbReference>
<comment type="pathway">
    <text evidence="1">Carbohydrate degradation; pentose phosphate pathway.</text>
</comment>
<sequence length="76" mass="8378">MGPDGHAASLFLGHPLVHENKKWVTYIKDSPKPPQEAPAVQRALGNSLKLDPLPVQMVSPEEEMAWFLDKDAASMI</sequence>
<comment type="caution">
    <text evidence="3">The sequence shown here is derived from an EMBL/GenBank/DDBJ whole genome shotgun (WGS) entry which is preliminary data.</text>
</comment>
<gene>
    <name evidence="3" type="ORF">RJ641_033670</name>
</gene>